<organism evidence="1 2">
    <name type="scientific">Smallanthus sonchifolius</name>
    <dbReference type="NCBI Taxonomy" id="185202"/>
    <lineage>
        <taxon>Eukaryota</taxon>
        <taxon>Viridiplantae</taxon>
        <taxon>Streptophyta</taxon>
        <taxon>Embryophyta</taxon>
        <taxon>Tracheophyta</taxon>
        <taxon>Spermatophyta</taxon>
        <taxon>Magnoliopsida</taxon>
        <taxon>eudicotyledons</taxon>
        <taxon>Gunneridae</taxon>
        <taxon>Pentapetalae</taxon>
        <taxon>asterids</taxon>
        <taxon>campanulids</taxon>
        <taxon>Asterales</taxon>
        <taxon>Asteraceae</taxon>
        <taxon>Asteroideae</taxon>
        <taxon>Heliantheae alliance</taxon>
        <taxon>Millerieae</taxon>
        <taxon>Smallanthus</taxon>
    </lineage>
</organism>
<evidence type="ECO:0000313" key="2">
    <source>
        <dbReference type="Proteomes" id="UP001056120"/>
    </source>
</evidence>
<protein>
    <submittedName>
        <fullName evidence="1">Uncharacterized protein</fullName>
    </submittedName>
</protein>
<comment type="caution">
    <text evidence="1">The sequence shown here is derived from an EMBL/GenBank/DDBJ whole genome shotgun (WGS) entry which is preliminary data.</text>
</comment>
<sequence>MDGNAIIIIHNYFTMEFSVTKSNGSLVAPCEPTPSVPLDLSRIDRLPVLRCNARTLHVFEPIGPHGAAWSTIREALSKALVPYYPLAGRLSSDGSIIDCTGDGVWFVESSANCSLRVVDYFKDVTTIPFDDLLPSHPSEDQGVDPLVLMQITEFEGDGFVMGLTFCHAICDGLGAAQFLNAIGEFARDLNPLTVTPLWHRNFLPPPQLTTPATLPPAIFTLPDYHLVQANIDIPFNDHITRLKQEFMKVSLKHCSNFEIVAAILWRNRTQSMNLGSENRTMKLVFFANCRQLVAPPLPKGFYGNCFFPVTITASSETLAGASIVDVIRMIQEAKARLPEEFSDWAKEDGGRKKEDPFAPPLGYDTLFLSEWGRLGFNEVDYGNGPPVHVIPMQGSPVIPVAIVGSLPRPDKGLRLMTWCVQDHHLQPFLDSIISIFPR</sequence>
<reference evidence="1 2" key="2">
    <citation type="journal article" date="2022" name="Mol. Ecol. Resour.">
        <title>The genomes of chicory, endive, great burdock and yacon provide insights into Asteraceae paleo-polyploidization history and plant inulin production.</title>
        <authorList>
            <person name="Fan W."/>
            <person name="Wang S."/>
            <person name="Wang H."/>
            <person name="Wang A."/>
            <person name="Jiang F."/>
            <person name="Liu H."/>
            <person name="Zhao H."/>
            <person name="Xu D."/>
            <person name="Zhang Y."/>
        </authorList>
    </citation>
    <scope>NUCLEOTIDE SEQUENCE [LARGE SCALE GENOMIC DNA]</scope>
    <source>
        <strain evidence="2">cv. Yunnan</strain>
        <tissue evidence="1">Leaves</tissue>
    </source>
</reference>
<dbReference type="EMBL" id="CM042034">
    <property type="protein sequence ID" value="KAI3759991.1"/>
    <property type="molecule type" value="Genomic_DNA"/>
</dbReference>
<dbReference type="Proteomes" id="UP001056120">
    <property type="component" value="Linkage Group LG17"/>
</dbReference>
<name>A0ACB9EMQ0_9ASTR</name>
<keyword evidence="2" id="KW-1185">Reference proteome</keyword>
<accession>A0ACB9EMQ0</accession>
<proteinExistence type="predicted"/>
<gene>
    <name evidence="1" type="ORF">L1987_50379</name>
</gene>
<reference evidence="2" key="1">
    <citation type="journal article" date="2022" name="Mol. Ecol. Resour.">
        <title>The genomes of chicory, endive, great burdock and yacon provide insights into Asteraceae palaeo-polyploidization history and plant inulin production.</title>
        <authorList>
            <person name="Fan W."/>
            <person name="Wang S."/>
            <person name="Wang H."/>
            <person name="Wang A."/>
            <person name="Jiang F."/>
            <person name="Liu H."/>
            <person name="Zhao H."/>
            <person name="Xu D."/>
            <person name="Zhang Y."/>
        </authorList>
    </citation>
    <scope>NUCLEOTIDE SEQUENCE [LARGE SCALE GENOMIC DNA]</scope>
    <source>
        <strain evidence="2">cv. Yunnan</strain>
    </source>
</reference>
<evidence type="ECO:0000313" key="1">
    <source>
        <dbReference type="EMBL" id="KAI3759991.1"/>
    </source>
</evidence>